<sequence>MVSQRISGKKKQGNRGERLFRNWLDDNDFIYVAIDQEKETFSKQLKGKAKRPDFFLLIPYFGIIAVDVKNLSDSYSGFNLNIVEEIAKAAEFERLFGIHLWFAVMDKDTDDGKNWNFLNSDIAIDKGKALNTDKRKDAYLWIGKEHFTSITDIHDFQKLLTIRPNVTGSWSDMISNFYLT</sequence>
<proteinExistence type="predicted"/>
<gene>
    <name evidence="1" type="ORF">RB602_07335</name>
</gene>
<evidence type="ECO:0000313" key="1">
    <source>
        <dbReference type="EMBL" id="WOE76519.1"/>
    </source>
</evidence>
<protein>
    <submittedName>
        <fullName evidence="1">Uncharacterized protein</fullName>
    </submittedName>
</protein>
<dbReference type="Proteomes" id="UP001302429">
    <property type="component" value="Chromosome"/>
</dbReference>
<reference evidence="1 2" key="1">
    <citation type="submission" date="2023-10" db="EMBL/GenBank/DDBJ databases">
        <title>Complete genome sequence of a Sphingomonadaceae bacterium.</title>
        <authorList>
            <person name="Yan C."/>
        </authorList>
    </citation>
    <scope>NUCLEOTIDE SEQUENCE [LARGE SCALE GENOMIC DNA]</scope>
    <source>
        <strain evidence="1 2">SCSIO 66989</strain>
    </source>
</reference>
<name>A0AA97I199_9SPHN</name>
<accession>A0AA97I199</accession>
<dbReference type="AlphaFoldDB" id="A0AA97I199"/>
<dbReference type="KEGG" id="acoa:RB602_07335"/>
<dbReference type="EMBL" id="CP136594">
    <property type="protein sequence ID" value="WOE76519.1"/>
    <property type="molecule type" value="Genomic_DNA"/>
</dbReference>
<evidence type="ECO:0000313" key="2">
    <source>
        <dbReference type="Proteomes" id="UP001302429"/>
    </source>
</evidence>
<dbReference type="RefSeq" id="WP_317084282.1">
    <property type="nucleotide sequence ID" value="NZ_CP136594.1"/>
</dbReference>
<organism evidence="1 2">
    <name type="scientific">Alterisphingorhabdus coralli</name>
    <dbReference type="NCBI Taxonomy" id="3071408"/>
    <lineage>
        <taxon>Bacteria</taxon>
        <taxon>Pseudomonadati</taxon>
        <taxon>Pseudomonadota</taxon>
        <taxon>Alphaproteobacteria</taxon>
        <taxon>Sphingomonadales</taxon>
        <taxon>Sphingomonadaceae</taxon>
        <taxon>Alterisphingorhabdus (ex Yan et al. 2024)</taxon>
    </lineage>
</organism>
<keyword evidence="2" id="KW-1185">Reference proteome</keyword>